<keyword evidence="2" id="KW-1185">Reference proteome</keyword>
<dbReference type="EMBL" id="CM042046">
    <property type="protein sequence ID" value="KAI3677369.1"/>
    <property type="molecule type" value="Genomic_DNA"/>
</dbReference>
<proteinExistence type="predicted"/>
<sequence length="341" mass="38504">MLETDNLLLLTVLVMGLSIHRMDIWSWVFSRVVWVERAWLESLSAMKILLLFTYFPLFSCYLSVGGIFRHWVRLESVRLPHVYTISSVECSICEVGTNSCFCGAGCGMCWNRCSYALLDIPRNWPRFWNCWWAAVYLVKRGLSPGKIETNGPPRFMPLLTEGLDSHSPNSGWIFWPNKLVFVGPEVRVGGWCWAFKMVAAMEVPRHGLLGINLSGSATGFWRLMELDLIQVKGLVDDGFVVVKGKKWRKKKTKTGGHGECCVAHVATPLPLPKGSLRDKGKIPVSNQFASLGGPVLEDFDDYFDGSWSPKLKAYFYKVIEEDDELIGSDDDEEPPDDLLLV</sequence>
<reference evidence="1 2" key="2">
    <citation type="journal article" date="2022" name="Mol. Ecol. Resour.">
        <title>The genomes of chicory, endive, great burdock and yacon provide insights into Asteraceae paleo-polyploidization history and plant inulin production.</title>
        <authorList>
            <person name="Fan W."/>
            <person name="Wang S."/>
            <person name="Wang H."/>
            <person name="Wang A."/>
            <person name="Jiang F."/>
            <person name="Liu H."/>
            <person name="Zhao H."/>
            <person name="Xu D."/>
            <person name="Zhang Y."/>
        </authorList>
    </citation>
    <scope>NUCLEOTIDE SEQUENCE [LARGE SCALE GENOMIC DNA]</scope>
    <source>
        <strain evidence="2">cv. Yunnan</strain>
        <tissue evidence="1">Leaves</tissue>
    </source>
</reference>
<dbReference type="Proteomes" id="UP001056120">
    <property type="component" value="Linkage Group LG29"/>
</dbReference>
<evidence type="ECO:0000313" key="2">
    <source>
        <dbReference type="Proteomes" id="UP001056120"/>
    </source>
</evidence>
<evidence type="ECO:0000313" key="1">
    <source>
        <dbReference type="EMBL" id="KAI3677369.1"/>
    </source>
</evidence>
<comment type="caution">
    <text evidence="1">The sequence shown here is derived from an EMBL/GenBank/DDBJ whole genome shotgun (WGS) entry which is preliminary data.</text>
</comment>
<protein>
    <submittedName>
        <fullName evidence="1">Uncharacterized protein</fullName>
    </submittedName>
</protein>
<name>A0ACB8Y1D0_9ASTR</name>
<accession>A0ACB8Y1D0</accession>
<gene>
    <name evidence="1" type="ORF">L1987_86995</name>
</gene>
<organism evidence="1 2">
    <name type="scientific">Smallanthus sonchifolius</name>
    <dbReference type="NCBI Taxonomy" id="185202"/>
    <lineage>
        <taxon>Eukaryota</taxon>
        <taxon>Viridiplantae</taxon>
        <taxon>Streptophyta</taxon>
        <taxon>Embryophyta</taxon>
        <taxon>Tracheophyta</taxon>
        <taxon>Spermatophyta</taxon>
        <taxon>Magnoliopsida</taxon>
        <taxon>eudicotyledons</taxon>
        <taxon>Gunneridae</taxon>
        <taxon>Pentapetalae</taxon>
        <taxon>asterids</taxon>
        <taxon>campanulids</taxon>
        <taxon>Asterales</taxon>
        <taxon>Asteraceae</taxon>
        <taxon>Asteroideae</taxon>
        <taxon>Heliantheae alliance</taxon>
        <taxon>Millerieae</taxon>
        <taxon>Smallanthus</taxon>
    </lineage>
</organism>
<reference evidence="2" key="1">
    <citation type="journal article" date="2022" name="Mol. Ecol. Resour.">
        <title>The genomes of chicory, endive, great burdock and yacon provide insights into Asteraceae palaeo-polyploidization history and plant inulin production.</title>
        <authorList>
            <person name="Fan W."/>
            <person name="Wang S."/>
            <person name="Wang H."/>
            <person name="Wang A."/>
            <person name="Jiang F."/>
            <person name="Liu H."/>
            <person name="Zhao H."/>
            <person name="Xu D."/>
            <person name="Zhang Y."/>
        </authorList>
    </citation>
    <scope>NUCLEOTIDE SEQUENCE [LARGE SCALE GENOMIC DNA]</scope>
    <source>
        <strain evidence="2">cv. Yunnan</strain>
    </source>
</reference>